<dbReference type="RefSeq" id="WP_424540324.1">
    <property type="nucleotide sequence ID" value="NZ_NBUF01000034.1"/>
</dbReference>
<evidence type="ECO:0000313" key="1">
    <source>
        <dbReference type="EMBL" id="PLT92947.1"/>
    </source>
</evidence>
<reference evidence="1 2" key="1">
    <citation type="journal article" date="2018" name="FEMS Microbiol. Ecol.">
        <title>Co-invading symbiotic mutualists of Medicago polymorpha retain high ancestral diversity and contain diverse accessory genomes.</title>
        <authorList>
            <person name="Porter S.S."/>
            <person name="Faber-Hammond J.J."/>
            <person name="Friesen M.L."/>
        </authorList>
    </citation>
    <scope>NUCLEOTIDE SEQUENCE [LARGE SCALE GENOMIC DNA]</scope>
    <source>
        <strain evidence="1 2">Str16</strain>
    </source>
</reference>
<sequence>MLQRVSGCLPSTVEIGAIVCHAFDVLYLVGRKLRRLPLHERRHCWSRSSPGQAQAARMIINAASRKRLPTASTAARRWRWP</sequence>
<accession>A0ABX4TC94</accession>
<evidence type="ECO:0000313" key="2">
    <source>
        <dbReference type="Proteomes" id="UP001190825"/>
    </source>
</evidence>
<keyword evidence="2" id="KW-1185">Reference proteome</keyword>
<name>A0ABX4TC94_9HYPH</name>
<comment type="caution">
    <text evidence="1">The sequence shown here is derived from an EMBL/GenBank/DDBJ whole genome shotgun (WGS) entry which is preliminary data.</text>
</comment>
<dbReference type="EMBL" id="NBUC01000176">
    <property type="protein sequence ID" value="PLT92947.1"/>
    <property type="molecule type" value="Genomic_DNA"/>
</dbReference>
<dbReference type="Proteomes" id="UP001190825">
    <property type="component" value="Unassembled WGS sequence"/>
</dbReference>
<proteinExistence type="predicted"/>
<organism evidence="1 2">
    <name type="scientific">Sinorhizobium medicae</name>
    <dbReference type="NCBI Taxonomy" id="110321"/>
    <lineage>
        <taxon>Bacteria</taxon>
        <taxon>Pseudomonadati</taxon>
        <taxon>Pseudomonadota</taxon>
        <taxon>Alphaproteobacteria</taxon>
        <taxon>Hyphomicrobiales</taxon>
        <taxon>Rhizobiaceae</taxon>
        <taxon>Sinorhizobium/Ensifer group</taxon>
        <taxon>Sinorhizobium</taxon>
    </lineage>
</organism>
<gene>
    <name evidence="1" type="ORF">BMJ33_32320</name>
</gene>
<protein>
    <submittedName>
        <fullName evidence="1">Uncharacterized protein</fullName>
    </submittedName>
</protein>